<dbReference type="EMBL" id="JACXRZ010000005">
    <property type="protein sequence ID" value="MBD3143184.1"/>
    <property type="molecule type" value="Genomic_DNA"/>
</dbReference>
<protein>
    <submittedName>
        <fullName evidence="2">NIPSNAP family protein</fullName>
    </submittedName>
</protein>
<dbReference type="InterPro" id="IPR011008">
    <property type="entry name" value="Dimeric_a/b-barrel"/>
</dbReference>
<sequence>MRSDPVKAVRCPIVELRQYTLHPGQRDVLIDLFDREFVETQEATGITVLGQFRDLDDPDRFVWLRGFEDMPRRAKALESFYGGPIWRAYRDEANATMIDSDDVLLLRPASARGGFPIPVDARPALGGPSGSPRSLILATIWHGVGPFDDAFVDFFERRVRPVLTETGGEPLAYLRSEHAPNTFPALPVRTGEEVFVWFARFADEDRLKEHLDFLQRSERWSKEMLPALSERWVRTSQRLRLAPTERSLLR</sequence>
<accession>A0ABR8L3Y5</accession>
<proteinExistence type="predicted"/>
<organism evidence="2 3">
    <name type="scientific">Microbispora bryophytorum subsp. camponoti</name>
    <dbReference type="NCBI Taxonomy" id="1677852"/>
    <lineage>
        <taxon>Bacteria</taxon>
        <taxon>Bacillati</taxon>
        <taxon>Actinomycetota</taxon>
        <taxon>Actinomycetes</taxon>
        <taxon>Streptosporangiales</taxon>
        <taxon>Streptosporangiaceae</taxon>
        <taxon>Microbispora</taxon>
    </lineage>
</organism>
<dbReference type="Gene3D" id="3.30.70.100">
    <property type="match status" value="1"/>
</dbReference>
<comment type="caution">
    <text evidence="2">The sequence shown here is derived from an EMBL/GenBank/DDBJ whole genome shotgun (WGS) entry which is preliminary data.</text>
</comment>
<evidence type="ECO:0000259" key="1">
    <source>
        <dbReference type="Pfam" id="PF07978"/>
    </source>
</evidence>
<feature type="domain" description="NIPSNAP" evidence="1">
    <location>
        <begin position="14"/>
        <end position="110"/>
    </location>
</feature>
<dbReference type="Pfam" id="PF07978">
    <property type="entry name" value="NIPSNAP"/>
    <property type="match status" value="1"/>
</dbReference>
<gene>
    <name evidence="2" type="ORF">IEQ31_08325</name>
</gene>
<name>A0ABR8L3Y5_9ACTN</name>
<evidence type="ECO:0000313" key="3">
    <source>
        <dbReference type="Proteomes" id="UP000653231"/>
    </source>
</evidence>
<dbReference type="InterPro" id="IPR012577">
    <property type="entry name" value="NIPSNAP"/>
</dbReference>
<evidence type="ECO:0000313" key="2">
    <source>
        <dbReference type="EMBL" id="MBD3143184.1"/>
    </source>
</evidence>
<keyword evidence="3" id="KW-1185">Reference proteome</keyword>
<dbReference type="Proteomes" id="UP000653231">
    <property type="component" value="Unassembled WGS sequence"/>
</dbReference>
<dbReference type="SUPFAM" id="SSF54909">
    <property type="entry name" value="Dimeric alpha+beta barrel"/>
    <property type="match status" value="1"/>
</dbReference>
<reference evidence="2 3" key="1">
    <citation type="submission" date="2020-09" db="EMBL/GenBank/DDBJ databases">
        <title>Actinomycete isolated from the Camponotus japonicus Mayr.</title>
        <authorList>
            <person name="Gong X."/>
        </authorList>
    </citation>
    <scope>NUCLEOTIDE SEQUENCE [LARGE SCALE GENOMIC DNA]</scope>
    <source>
        <strain evidence="2 3">2C-HV3</strain>
    </source>
</reference>